<dbReference type="AlphaFoldDB" id="A0A9W4IFY7"/>
<dbReference type="SUPFAM" id="SSF48464">
    <property type="entry name" value="ENTH/VHS domain"/>
    <property type="match status" value="1"/>
</dbReference>
<evidence type="ECO:0000313" key="9">
    <source>
        <dbReference type="Proteomes" id="UP001153618"/>
    </source>
</evidence>
<dbReference type="GO" id="GO:0031124">
    <property type="term" value="P:mRNA 3'-end processing"/>
    <property type="evidence" value="ECO:0007669"/>
    <property type="project" value="InterPro"/>
</dbReference>
<feature type="compositionally biased region" description="Polar residues" evidence="6">
    <location>
        <begin position="284"/>
        <end position="300"/>
    </location>
</feature>
<keyword evidence="9" id="KW-1185">Reference proteome</keyword>
<name>A0A9W4IFY7_PENOL</name>
<dbReference type="InterPro" id="IPR047415">
    <property type="entry name" value="Pcf11_CID"/>
</dbReference>
<dbReference type="Pfam" id="PF22725">
    <property type="entry name" value="GFO_IDH_MocA_C3"/>
    <property type="match status" value="1"/>
</dbReference>
<dbReference type="Pfam" id="PF21936">
    <property type="entry name" value="Pcf11_C"/>
    <property type="match status" value="1"/>
</dbReference>
<gene>
    <name evidence="8" type="ORF">POLS_LOCUS9252</name>
</gene>
<feature type="region of interest" description="Disordered" evidence="6">
    <location>
        <begin position="491"/>
        <end position="530"/>
    </location>
</feature>
<dbReference type="EMBL" id="CAJVOS010000082">
    <property type="protein sequence ID" value="CAG8271656.1"/>
    <property type="molecule type" value="Genomic_DNA"/>
</dbReference>
<comment type="catalytic activity">
    <reaction evidence="5">
        <text>D-xylose + NADP(+) = D-xylono-1,5-lactone + NADPH + H(+)</text>
        <dbReference type="Rhea" id="RHEA:22000"/>
        <dbReference type="ChEBI" id="CHEBI:15378"/>
        <dbReference type="ChEBI" id="CHEBI:15867"/>
        <dbReference type="ChEBI" id="CHEBI:53455"/>
        <dbReference type="ChEBI" id="CHEBI:57783"/>
        <dbReference type="ChEBI" id="CHEBI:58349"/>
        <dbReference type="EC" id="1.1.1.179"/>
    </reaction>
</comment>
<evidence type="ECO:0000256" key="1">
    <source>
        <dbReference type="ARBA" id="ARBA00010928"/>
    </source>
</evidence>
<feature type="domain" description="CID" evidence="7">
    <location>
        <begin position="5"/>
        <end position="143"/>
    </location>
</feature>
<feature type="compositionally biased region" description="Low complexity" evidence="6">
    <location>
        <begin position="340"/>
        <end position="349"/>
    </location>
</feature>
<dbReference type="GO" id="GO:0000166">
    <property type="term" value="F:nucleotide binding"/>
    <property type="evidence" value="ECO:0007669"/>
    <property type="project" value="InterPro"/>
</dbReference>
<dbReference type="OrthoDB" id="2129491at2759"/>
<dbReference type="InterPro" id="IPR036291">
    <property type="entry name" value="NAD(P)-bd_dom_sf"/>
</dbReference>
<evidence type="ECO:0000256" key="2">
    <source>
        <dbReference type="ARBA" id="ARBA00023002"/>
    </source>
</evidence>
<protein>
    <recommendedName>
        <fullName evidence="3">D-xylose 1-dehydrogenase (NADP(+), D-xylono-1,5-lactone-forming)</fullName>
        <ecNumber evidence="3">1.1.1.179</ecNumber>
    </recommendedName>
    <alternativeName>
        <fullName evidence="4">D-xylose-NADP dehydrogenase</fullName>
    </alternativeName>
</protein>
<feature type="compositionally biased region" description="Polar residues" evidence="6">
    <location>
        <begin position="165"/>
        <end position="190"/>
    </location>
</feature>
<feature type="region of interest" description="Disordered" evidence="6">
    <location>
        <begin position="320"/>
        <end position="350"/>
    </location>
</feature>
<sequence>MSGLVSDEIAEDYKSSLEDLTSNDGIQIRTLTVIAKENTEHAMAISRVLENHIRSTPPQQKLPALYVADSIAKNVGSPYTLFLGRNMYQTFMNVYTLVDSNTRRKLDEMLNTWKQPAPGSLDTRPVFPPDITRNIESALIKARTAALQHQQAHPQPEINRGRANGTPTGWSSTTHGARNQQNPYPGHSTSTPPPNQRQDIDLHHLNRDVDGLIAAAKIDFANSPFNPACQQRLKALVDLQAILQRQQLSQDQLQLVRNQVSQLAASRPPSAAPNPVASAPVVPQMSTPPAQSAQLAQPVSQPLQQLLNPGTLAELIKATASRQQPTPPPAMPLPLPQMPQIPQQSSTPQPENPLIAALRARGLLPSGPAPPSLTPSASSTPVPGTATLPYFMSNGAHPPQSLNQAANTSGVPMTTASMKIPRFGLVVSLYDSRPNRCGTCGRRFFATEKGKEMKARHLDWHFKTNQRMTESSRRAQNRSWYVDERDWIKSREAGDENGATDPQATAEGAAGDESAKQEPSKPWIRAPNDATLRNTPCPICQEKFESTWSEDVQDWIWQDATKVGPRMYHASCYAEVTKGPAPARQTRTSTPDSVLGKRKAEPPAGSPKVRSIYMSKQTSIDSSAFTKDLLIDPSVRDASDVAHQIVAVASSSSKAKAEQFIAARGINTACSAYGDYEALVADPNVDVIYVATPHSHHYQNVRLALEAGKHVLCEKAFTVNAAQTKILIDIAHKKNLFLMEAVWTRYFPLSIQIRELIQRGEIGEVLRVLADTSFGDDVEEKWGTTHRMVNPDLAGGALLDLGIYSLTWVFQTLYHTLPKEQRKPPTVSSQMTPYHLTGADESTTVLLNFPTSTPSNGPHPHQSHGVAMTNIRVSADPDEKGSSGPSIRIQGIKGEIQVYGPPFRPERYRIIPKKGAGEIREVQGSFPGKGHGMYWEADEVARCLRDGKLESEGMPWEESIVIMEVMDEVRKQGGLTYPQQIESTDYPLQL</sequence>
<dbReference type="InterPro" id="IPR055170">
    <property type="entry name" value="GFO_IDH_MocA-like_dom"/>
</dbReference>
<dbReference type="Gene3D" id="1.25.40.90">
    <property type="match status" value="1"/>
</dbReference>
<dbReference type="PANTHER" id="PTHR22604">
    <property type="entry name" value="OXIDOREDUCTASES"/>
    <property type="match status" value="1"/>
</dbReference>
<dbReference type="SUPFAM" id="SSF51735">
    <property type="entry name" value="NAD(P)-binding Rossmann-fold domains"/>
    <property type="match status" value="1"/>
</dbReference>
<feature type="compositionally biased region" description="Low complexity" evidence="6">
    <location>
        <begin position="145"/>
        <end position="156"/>
    </location>
</feature>
<dbReference type="PANTHER" id="PTHR22604:SF115">
    <property type="entry name" value="DIHYDRODIOL DEHYDROGENASE, PUTATIVE (AFU_ORTHOLOGUE AFUA_1G07520)-RELATED"/>
    <property type="match status" value="1"/>
</dbReference>
<dbReference type="InterPro" id="IPR054127">
    <property type="entry name" value="Pcf11_C"/>
</dbReference>
<dbReference type="InterPro" id="IPR050984">
    <property type="entry name" value="Gfo/Idh/MocA_domain"/>
</dbReference>
<accession>A0A9W4IFY7</accession>
<dbReference type="SMART" id="SM00582">
    <property type="entry name" value="RPR"/>
    <property type="match status" value="1"/>
</dbReference>
<evidence type="ECO:0000256" key="4">
    <source>
        <dbReference type="ARBA" id="ARBA00042988"/>
    </source>
</evidence>
<proteinExistence type="inferred from homology"/>
<dbReference type="Gene3D" id="3.30.360.10">
    <property type="entry name" value="Dihydrodipicolinate Reductase, domain 2"/>
    <property type="match status" value="1"/>
</dbReference>
<dbReference type="PROSITE" id="PS51391">
    <property type="entry name" value="CID"/>
    <property type="match status" value="1"/>
</dbReference>
<comment type="similarity">
    <text evidence="1">Belongs to the Gfo/Idh/MocA family.</text>
</comment>
<dbReference type="Pfam" id="PF01408">
    <property type="entry name" value="GFO_IDH_MocA"/>
    <property type="match status" value="1"/>
</dbReference>
<dbReference type="EC" id="1.1.1.179" evidence="3"/>
<dbReference type="SUPFAM" id="SSF55347">
    <property type="entry name" value="Glyceraldehyde-3-phosphate dehydrogenase-like, C-terminal domain"/>
    <property type="match status" value="1"/>
</dbReference>
<dbReference type="GO" id="GO:0000993">
    <property type="term" value="F:RNA polymerase II complex binding"/>
    <property type="evidence" value="ECO:0007669"/>
    <property type="project" value="UniProtKB-ARBA"/>
</dbReference>
<dbReference type="Proteomes" id="UP001153618">
    <property type="component" value="Unassembled WGS sequence"/>
</dbReference>
<dbReference type="InterPro" id="IPR021605">
    <property type="entry name" value="Pcf11_Clp1-ID"/>
</dbReference>
<comment type="caution">
    <text evidence="8">The sequence shown here is derived from an EMBL/GenBank/DDBJ whole genome shotgun (WGS) entry which is preliminary data.</text>
</comment>
<evidence type="ECO:0000313" key="8">
    <source>
        <dbReference type="EMBL" id="CAG8271656.1"/>
    </source>
</evidence>
<dbReference type="InterPro" id="IPR006569">
    <property type="entry name" value="CID_dom"/>
</dbReference>
<dbReference type="GO" id="GO:0005849">
    <property type="term" value="C:mRNA cleavage factor complex"/>
    <property type="evidence" value="ECO:0007669"/>
    <property type="project" value="InterPro"/>
</dbReference>
<feature type="region of interest" description="Disordered" evidence="6">
    <location>
        <begin position="143"/>
        <end position="199"/>
    </location>
</feature>
<dbReference type="Gene3D" id="3.40.50.720">
    <property type="entry name" value="NAD(P)-binding Rossmann-like Domain"/>
    <property type="match status" value="1"/>
</dbReference>
<organism evidence="8 9">
    <name type="scientific">Penicillium olsonii</name>
    <dbReference type="NCBI Taxonomy" id="99116"/>
    <lineage>
        <taxon>Eukaryota</taxon>
        <taxon>Fungi</taxon>
        <taxon>Dikarya</taxon>
        <taxon>Ascomycota</taxon>
        <taxon>Pezizomycotina</taxon>
        <taxon>Eurotiomycetes</taxon>
        <taxon>Eurotiomycetidae</taxon>
        <taxon>Eurotiales</taxon>
        <taxon>Aspergillaceae</taxon>
        <taxon>Penicillium</taxon>
    </lineage>
</organism>
<dbReference type="GO" id="GO:0006369">
    <property type="term" value="P:termination of RNA polymerase II transcription"/>
    <property type="evidence" value="ECO:0007669"/>
    <property type="project" value="InterPro"/>
</dbReference>
<feature type="compositionally biased region" description="Pro residues" evidence="6">
    <location>
        <begin position="325"/>
        <end position="339"/>
    </location>
</feature>
<evidence type="ECO:0000256" key="5">
    <source>
        <dbReference type="ARBA" id="ARBA00049233"/>
    </source>
</evidence>
<dbReference type="Pfam" id="PF04818">
    <property type="entry name" value="CID"/>
    <property type="match status" value="1"/>
</dbReference>
<reference evidence="8" key="1">
    <citation type="submission" date="2021-07" db="EMBL/GenBank/DDBJ databases">
        <authorList>
            <person name="Branca A.L. A."/>
        </authorList>
    </citation>
    <scope>NUCLEOTIDE SEQUENCE</scope>
</reference>
<dbReference type="InterPro" id="IPR008942">
    <property type="entry name" value="ENTH_VHS"/>
</dbReference>
<feature type="region of interest" description="Disordered" evidence="6">
    <location>
        <begin position="265"/>
        <end position="300"/>
    </location>
</feature>
<dbReference type="Pfam" id="PF11526">
    <property type="entry name" value="Pfc11_Clp1_ID"/>
    <property type="match status" value="1"/>
</dbReference>
<dbReference type="InterPro" id="IPR000683">
    <property type="entry name" value="Gfo/Idh/MocA-like_OxRdtase_N"/>
</dbReference>
<evidence type="ECO:0000259" key="7">
    <source>
        <dbReference type="PROSITE" id="PS51391"/>
    </source>
</evidence>
<keyword evidence="2" id="KW-0560">Oxidoreductase</keyword>
<evidence type="ECO:0000256" key="6">
    <source>
        <dbReference type="SAM" id="MobiDB-lite"/>
    </source>
</evidence>
<dbReference type="GO" id="GO:0047837">
    <property type="term" value="F:D-xylose 1-dehydrogenase (NADP+) activity"/>
    <property type="evidence" value="ECO:0007669"/>
    <property type="project" value="UniProtKB-EC"/>
</dbReference>
<evidence type="ECO:0000256" key="3">
    <source>
        <dbReference type="ARBA" id="ARBA00038984"/>
    </source>
</evidence>
<feature type="region of interest" description="Disordered" evidence="6">
    <location>
        <begin position="579"/>
        <end position="608"/>
    </location>
</feature>
<feature type="compositionally biased region" description="Low complexity" evidence="6">
    <location>
        <begin position="265"/>
        <end position="283"/>
    </location>
</feature>
<dbReference type="CDD" id="cd16982">
    <property type="entry name" value="CID_Pcf11"/>
    <property type="match status" value="1"/>
</dbReference>
<dbReference type="FunFam" id="1.25.40.90:FF:000016">
    <property type="entry name" value="mRNA cleavage factor complex component Pcf11"/>
    <property type="match status" value="1"/>
</dbReference>